<proteinExistence type="predicted"/>
<sequence length="42" mass="4843">MIDIEFACLFKTSELIDDRFKNSHFPKINAPAIAFPFLQSLL</sequence>
<reference evidence="1" key="1">
    <citation type="journal article" date="2021" name="Microb. Physiol.">
        <title>Proteogenomic Insights into the Physiology of Marine, Sulfate-Reducing, Filamentous Desulfonema limicola and Desulfonema magnum.</title>
        <authorList>
            <person name="Schnaars V."/>
            <person name="Wohlbrand L."/>
            <person name="Scheve S."/>
            <person name="Hinrichs C."/>
            <person name="Reinhardt R."/>
            <person name="Rabus R."/>
        </authorList>
    </citation>
    <scope>NUCLEOTIDE SEQUENCE</scope>
    <source>
        <strain evidence="1">4be13</strain>
    </source>
</reference>
<protein>
    <submittedName>
        <fullName evidence="1">Uncharacterized protein</fullName>
    </submittedName>
</protein>
<evidence type="ECO:0000313" key="1">
    <source>
        <dbReference type="EMBL" id="QTA93308.1"/>
    </source>
</evidence>
<name>A0A975BX42_9BACT</name>
<evidence type="ECO:0000313" key="2">
    <source>
        <dbReference type="Proteomes" id="UP000663722"/>
    </source>
</evidence>
<dbReference type="AlphaFoldDB" id="A0A975BX42"/>
<dbReference type="KEGG" id="dmm:dnm_094100"/>
<dbReference type="Proteomes" id="UP000663722">
    <property type="component" value="Chromosome"/>
</dbReference>
<dbReference type="EMBL" id="CP061800">
    <property type="protein sequence ID" value="QTA93308.1"/>
    <property type="molecule type" value="Genomic_DNA"/>
</dbReference>
<gene>
    <name evidence="1" type="ORF">dnm_094100</name>
</gene>
<organism evidence="1 2">
    <name type="scientific">Desulfonema magnum</name>
    <dbReference type="NCBI Taxonomy" id="45655"/>
    <lineage>
        <taxon>Bacteria</taxon>
        <taxon>Pseudomonadati</taxon>
        <taxon>Thermodesulfobacteriota</taxon>
        <taxon>Desulfobacteria</taxon>
        <taxon>Desulfobacterales</taxon>
        <taxon>Desulfococcaceae</taxon>
        <taxon>Desulfonema</taxon>
    </lineage>
</organism>
<keyword evidence="2" id="KW-1185">Reference proteome</keyword>
<accession>A0A975BX42</accession>